<evidence type="ECO:0000313" key="3">
    <source>
        <dbReference type="EMBL" id="MEK7948954.1"/>
    </source>
</evidence>
<keyword evidence="4" id="KW-1185">Reference proteome</keyword>
<feature type="transmembrane region" description="Helical" evidence="1">
    <location>
        <begin position="228"/>
        <end position="249"/>
    </location>
</feature>
<dbReference type="RefSeq" id="WP_341402301.1">
    <property type="nucleotide sequence ID" value="NZ_JBBUKT010000001.1"/>
</dbReference>
<evidence type="ECO:0000256" key="1">
    <source>
        <dbReference type="SAM" id="Phobius"/>
    </source>
</evidence>
<keyword evidence="1" id="KW-0472">Membrane</keyword>
<keyword evidence="2" id="KW-0732">Signal</keyword>
<comment type="caution">
    <text evidence="3">The sequence shown here is derived from an EMBL/GenBank/DDBJ whole genome shotgun (WGS) entry which is preliminary data.</text>
</comment>
<feature type="signal peptide" evidence="2">
    <location>
        <begin position="1"/>
        <end position="20"/>
    </location>
</feature>
<evidence type="ECO:0008006" key="5">
    <source>
        <dbReference type="Google" id="ProtNLM"/>
    </source>
</evidence>
<protein>
    <recommendedName>
        <fullName evidence="5">PEP-CTERM protein-sorting domain-containing protein</fullName>
    </recommendedName>
</protein>
<keyword evidence="1" id="KW-1133">Transmembrane helix</keyword>
<keyword evidence="1" id="KW-0812">Transmembrane</keyword>
<dbReference type="Proteomes" id="UP001371305">
    <property type="component" value="Unassembled WGS sequence"/>
</dbReference>
<name>A0ABU9AMM5_9BACT</name>
<reference evidence="3 4" key="1">
    <citation type="submission" date="2024-04" db="EMBL/GenBank/DDBJ databases">
        <title>Luteolibacter sp. isolated from soil.</title>
        <authorList>
            <person name="An J."/>
        </authorList>
    </citation>
    <scope>NUCLEOTIDE SEQUENCE [LARGE SCALE GENOMIC DNA]</scope>
    <source>
        <strain evidence="3 4">Y139</strain>
    </source>
</reference>
<organism evidence="3 4">
    <name type="scientific">Luteolibacter soli</name>
    <dbReference type="NCBI Taxonomy" id="3135280"/>
    <lineage>
        <taxon>Bacteria</taxon>
        <taxon>Pseudomonadati</taxon>
        <taxon>Verrucomicrobiota</taxon>
        <taxon>Verrucomicrobiia</taxon>
        <taxon>Verrucomicrobiales</taxon>
        <taxon>Verrucomicrobiaceae</taxon>
        <taxon>Luteolibacter</taxon>
    </lineage>
</organism>
<dbReference type="EMBL" id="JBBUKT010000001">
    <property type="protein sequence ID" value="MEK7948954.1"/>
    <property type="molecule type" value="Genomic_DNA"/>
</dbReference>
<sequence>MKNLLLSAGCLSLLASSAHAALVAGDLSVIGFRADATDSVAFVVWTTVNAGESIYFTDSGYFSDGTMRDSEDRMTWTAPTGGITAGTVIVIGSTDAQPNGTANIGTVTGRLNGLSASGDQVFVGTTAFPGASDTTMPGSTYSGTLLFGLDFAGATGWATTATGTNDSALPSVINSLGLNIGFADIDNGQFIGARTGMTIDQYKAAIVNAANWTTNDDGVAFGNLSTTAFTIVPEPAAAMLGSLGMLGLLRRRRVR</sequence>
<accession>A0ABU9AMM5</accession>
<gene>
    <name evidence="3" type="ORF">WKV53_00520</name>
</gene>
<proteinExistence type="predicted"/>
<evidence type="ECO:0000256" key="2">
    <source>
        <dbReference type="SAM" id="SignalP"/>
    </source>
</evidence>
<feature type="chain" id="PRO_5046041851" description="PEP-CTERM protein-sorting domain-containing protein" evidence="2">
    <location>
        <begin position="21"/>
        <end position="255"/>
    </location>
</feature>
<evidence type="ECO:0000313" key="4">
    <source>
        <dbReference type="Proteomes" id="UP001371305"/>
    </source>
</evidence>